<dbReference type="Pfam" id="PF03480">
    <property type="entry name" value="DctP"/>
    <property type="match status" value="1"/>
</dbReference>
<dbReference type="Gene3D" id="3.40.190.170">
    <property type="entry name" value="Bacterial extracellular solute-binding protein, family 7"/>
    <property type="match status" value="1"/>
</dbReference>
<dbReference type="EMBL" id="VSSQ01073774">
    <property type="protein sequence ID" value="MPN24804.1"/>
    <property type="molecule type" value="Genomic_DNA"/>
</dbReference>
<name>A0A645GLI6_9ZZZZ</name>
<evidence type="ECO:0000256" key="1">
    <source>
        <dbReference type="ARBA" id="ARBA00022729"/>
    </source>
</evidence>
<sequence length="132" mass="14747">MAIPAARVREALERGEVQGQEGFVSNLLQGRMAEVQKHLWLTHHSYGAQVLVARSDAWRALTDEQKDWLKDAAREAARLQRKRAREEDLQALKSLEAAGMQVHRLAPSTTSALADATQPMRIKAQPLQGAER</sequence>
<dbReference type="InterPro" id="IPR018389">
    <property type="entry name" value="DctP_fam"/>
</dbReference>
<organism evidence="3">
    <name type="scientific">bioreactor metagenome</name>
    <dbReference type="NCBI Taxonomy" id="1076179"/>
    <lineage>
        <taxon>unclassified sequences</taxon>
        <taxon>metagenomes</taxon>
        <taxon>ecological metagenomes</taxon>
    </lineage>
</organism>
<proteinExistence type="predicted"/>
<feature type="region of interest" description="Disordered" evidence="2">
    <location>
        <begin position="110"/>
        <end position="132"/>
    </location>
</feature>
<accession>A0A645GLI6</accession>
<dbReference type="PANTHER" id="PTHR33376:SF18">
    <property type="entry name" value="2,3-DIKETO-L-GULONATE-BINDING PERIPLASMIC PROTEIN YIAO"/>
    <property type="match status" value="1"/>
</dbReference>
<gene>
    <name evidence="3" type="ORF">SDC9_172206</name>
</gene>
<dbReference type="GO" id="GO:0055085">
    <property type="term" value="P:transmembrane transport"/>
    <property type="evidence" value="ECO:0007669"/>
    <property type="project" value="InterPro"/>
</dbReference>
<evidence type="ECO:0000313" key="3">
    <source>
        <dbReference type="EMBL" id="MPN24804.1"/>
    </source>
</evidence>
<dbReference type="GO" id="GO:0030246">
    <property type="term" value="F:carbohydrate binding"/>
    <property type="evidence" value="ECO:0007669"/>
    <property type="project" value="TreeGrafter"/>
</dbReference>
<dbReference type="NCBIfam" id="NF037995">
    <property type="entry name" value="TRAP_S1"/>
    <property type="match status" value="1"/>
</dbReference>
<dbReference type="InterPro" id="IPR038404">
    <property type="entry name" value="TRAP_DctP_sf"/>
</dbReference>
<keyword evidence="1" id="KW-0732">Signal</keyword>
<comment type="caution">
    <text evidence="3">The sequence shown here is derived from an EMBL/GenBank/DDBJ whole genome shotgun (WGS) entry which is preliminary data.</text>
</comment>
<protein>
    <submittedName>
        <fullName evidence="3">Uncharacterized protein</fullName>
    </submittedName>
</protein>
<dbReference type="PANTHER" id="PTHR33376">
    <property type="match status" value="1"/>
</dbReference>
<dbReference type="AlphaFoldDB" id="A0A645GLI6"/>
<evidence type="ECO:0000256" key="2">
    <source>
        <dbReference type="SAM" id="MobiDB-lite"/>
    </source>
</evidence>
<reference evidence="3" key="1">
    <citation type="submission" date="2019-08" db="EMBL/GenBank/DDBJ databases">
        <authorList>
            <person name="Kucharzyk K."/>
            <person name="Murdoch R.W."/>
            <person name="Higgins S."/>
            <person name="Loffler F."/>
        </authorList>
    </citation>
    <scope>NUCLEOTIDE SEQUENCE</scope>
</reference>